<dbReference type="InterPro" id="IPR001387">
    <property type="entry name" value="Cro/C1-type_HTH"/>
</dbReference>
<dbReference type="SUPFAM" id="SSF47413">
    <property type="entry name" value="lambda repressor-like DNA-binding domains"/>
    <property type="match status" value="1"/>
</dbReference>
<dbReference type="PROSITE" id="PS50943">
    <property type="entry name" value="HTH_CROC1"/>
    <property type="match status" value="1"/>
</dbReference>
<dbReference type="Gene3D" id="1.10.260.40">
    <property type="entry name" value="lambda repressor-like DNA-binding domains"/>
    <property type="match status" value="1"/>
</dbReference>
<feature type="domain" description="HTH cro/C1-type" evidence="1">
    <location>
        <begin position="73"/>
        <end position="114"/>
    </location>
</feature>
<evidence type="ECO:0000259" key="1">
    <source>
        <dbReference type="PROSITE" id="PS50943"/>
    </source>
</evidence>
<dbReference type="Proteomes" id="UP000322079">
    <property type="component" value="Chromosome"/>
</dbReference>
<accession>A0A5C1DFB7</accession>
<proteinExistence type="predicted"/>
<dbReference type="GO" id="GO:0003677">
    <property type="term" value="F:DNA binding"/>
    <property type="evidence" value="ECO:0007669"/>
    <property type="project" value="InterPro"/>
</dbReference>
<evidence type="ECO:0000313" key="2">
    <source>
        <dbReference type="EMBL" id="QEL55482.1"/>
    </source>
</evidence>
<gene>
    <name evidence="2" type="ORF">FYK34_07845</name>
</gene>
<dbReference type="EMBL" id="CP043473">
    <property type="protein sequence ID" value="QEL55482.1"/>
    <property type="molecule type" value="Genomic_DNA"/>
</dbReference>
<dbReference type="KEGG" id="chrm:FYK34_07845"/>
<dbReference type="AlphaFoldDB" id="A0A5C1DFB7"/>
<organism evidence="2 3">
    <name type="scientific">Chromobacterium paludis</name>
    <dbReference type="NCBI Taxonomy" id="2605945"/>
    <lineage>
        <taxon>Bacteria</taxon>
        <taxon>Pseudomonadati</taxon>
        <taxon>Pseudomonadota</taxon>
        <taxon>Betaproteobacteria</taxon>
        <taxon>Neisseriales</taxon>
        <taxon>Chromobacteriaceae</taxon>
        <taxon>Chromobacterium</taxon>
    </lineage>
</organism>
<name>A0A5C1DFB7_9NEIS</name>
<dbReference type="CDD" id="cd00093">
    <property type="entry name" value="HTH_XRE"/>
    <property type="match status" value="1"/>
</dbReference>
<dbReference type="Pfam" id="PF01381">
    <property type="entry name" value="HTH_3"/>
    <property type="match status" value="1"/>
</dbReference>
<sequence length="167" mass="18403">MRAFEPRPGPKYETTMAVLMLRMITMVYTQCNPRFAKYPLTLVIMENTLGSRIRKALDVLSEKTGSKKTPNWLANQVGVSRPAAYKWMNNPTAGIDGENLYKAAKALQVSADWLASGKGEMQSEASGGGYVAANTLEELVRQVKEKGPDEVLQVIRLLAENSAKLPN</sequence>
<reference evidence="2 3" key="1">
    <citation type="submission" date="2019-08" db="EMBL/GenBank/DDBJ databases">
        <title>Chromobacterium paludis, a novel bacterium isolated from a Maryland marsh pond.</title>
        <authorList>
            <person name="Blackburn M.B."/>
            <person name="Gundersen-Rindal D.E."/>
        </authorList>
    </citation>
    <scope>NUCLEOTIDE SEQUENCE [LARGE SCALE GENOMIC DNA]</scope>
    <source>
        <strain evidence="3">IIBBL 257-1</strain>
    </source>
</reference>
<protein>
    <submittedName>
        <fullName evidence="2">Helix-turn-helix domain-containing protein</fullName>
    </submittedName>
</protein>
<dbReference type="InterPro" id="IPR010982">
    <property type="entry name" value="Lambda_DNA-bd_dom_sf"/>
</dbReference>
<keyword evidence="3" id="KW-1185">Reference proteome</keyword>
<evidence type="ECO:0000313" key="3">
    <source>
        <dbReference type="Proteomes" id="UP000322079"/>
    </source>
</evidence>